<keyword evidence="9" id="KW-1185">Reference proteome</keyword>
<feature type="transmembrane region" description="Helical" evidence="6">
    <location>
        <begin position="12"/>
        <end position="30"/>
    </location>
</feature>
<evidence type="ECO:0000259" key="7">
    <source>
        <dbReference type="Pfam" id="PF00892"/>
    </source>
</evidence>
<dbReference type="OrthoDB" id="1728340at2759"/>
<sequence length="413" mass="44658">MGPSGSLKSLKPIALMVAVQVGFAGMNIFYKLAINAGMDLRVLVAYRFAIGAAFLGPIAFFLERKIRPKLTWTVLFQTFLCGLFGGTMNQNLYAAGMKLTSATFVCAMTNVIPAVTFILALFFRLEEVAIGTISSQAKVVGTLVGVGGAMLMTFYKGLAIHMQSSSVQLMNASSPLSPHKPGNGHVIGSLLVVASCFSFAIWLIIQAKLSEKFPAYYSSTALMCFMAAVQSFCYAKIMNRSWSAWKLGWDVKLLTVVYAGVVVSALLVSMMSWCIRRRGPLFVSMFNPLMLILVAIAGSFFLGETLHLGNILGSILIIAGLYMVLWGKNKEMKMDEAQLPVTEPSHDSVKEGSTSPDHPILVIGCKPQPLAPELGTSGSTSLHFHGTKPLIWGPLFSRVNSLSPLLVRQVLAV</sequence>
<feature type="transmembrane region" description="Helical" evidence="6">
    <location>
        <begin position="257"/>
        <end position="275"/>
    </location>
</feature>
<keyword evidence="3 6" id="KW-0812">Transmembrane</keyword>
<dbReference type="KEGG" id="atr:18441209"/>
<dbReference type="PANTHER" id="PTHR31218">
    <property type="entry name" value="WAT1-RELATED PROTEIN"/>
    <property type="match status" value="1"/>
</dbReference>
<feature type="transmembrane region" description="Helical" evidence="6">
    <location>
        <begin position="282"/>
        <end position="302"/>
    </location>
</feature>
<feature type="domain" description="EamA" evidence="7">
    <location>
        <begin position="13"/>
        <end position="153"/>
    </location>
</feature>
<dbReference type="InterPro" id="IPR000620">
    <property type="entry name" value="EamA_dom"/>
</dbReference>
<dbReference type="Proteomes" id="UP000017836">
    <property type="component" value="Unassembled WGS sequence"/>
</dbReference>
<feature type="transmembrane region" description="Helical" evidence="6">
    <location>
        <begin position="99"/>
        <end position="125"/>
    </location>
</feature>
<comment type="subcellular location">
    <subcellularLocation>
        <location evidence="1 6">Membrane</location>
        <topology evidence="1 6">Multi-pass membrane protein</topology>
    </subcellularLocation>
</comment>
<feature type="transmembrane region" description="Helical" evidence="6">
    <location>
        <begin position="186"/>
        <end position="205"/>
    </location>
</feature>
<evidence type="ECO:0000256" key="5">
    <source>
        <dbReference type="ARBA" id="ARBA00023136"/>
    </source>
</evidence>
<feature type="transmembrane region" description="Helical" evidence="6">
    <location>
        <begin position="217"/>
        <end position="237"/>
    </location>
</feature>
<proteinExistence type="inferred from homology"/>
<name>W1PXJ0_AMBTC</name>
<dbReference type="GO" id="GO:0005886">
    <property type="term" value="C:plasma membrane"/>
    <property type="evidence" value="ECO:0000318"/>
    <property type="project" value="GO_Central"/>
</dbReference>
<evidence type="ECO:0000256" key="6">
    <source>
        <dbReference type="RuleBase" id="RU363077"/>
    </source>
</evidence>
<protein>
    <recommendedName>
        <fullName evidence="6">WAT1-related protein</fullName>
    </recommendedName>
</protein>
<dbReference type="Gramene" id="ERN12968">
    <property type="protein sequence ID" value="ERN12968"/>
    <property type="gene ID" value="AMTR_s00040p00029850"/>
</dbReference>
<feature type="transmembrane region" description="Helical" evidence="6">
    <location>
        <begin position="137"/>
        <end position="155"/>
    </location>
</feature>
<dbReference type="HOGENOM" id="CLU_025359_1_0_1"/>
<dbReference type="InterPro" id="IPR030184">
    <property type="entry name" value="WAT1-related"/>
</dbReference>
<keyword evidence="4 6" id="KW-1133">Transmembrane helix</keyword>
<dbReference type="eggNOG" id="ENOG502QR4Y">
    <property type="taxonomic scope" value="Eukaryota"/>
</dbReference>
<evidence type="ECO:0000313" key="8">
    <source>
        <dbReference type="EMBL" id="ERN12968.1"/>
    </source>
</evidence>
<keyword evidence="5 6" id="KW-0472">Membrane</keyword>
<dbReference type="GO" id="GO:0022857">
    <property type="term" value="F:transmembrane transporter activity"/>
    <property type="evidence" value="ECO:0007669"/>
    <property type="project" value="InterPro"/>
</dbReference>
<feature type="domain" description="EamA" evidence="7">
    <location>
        <begin position="187"/>
        <end position="325"/>
    </location>
</feature>
<feature type="transmembrane region" description="Helical" evidence="6">
    <location>
        <begin position="42"/>
        <end position="62"/>
    </location>
</feature>
<evidence type="ECO:0000256" key="1">
    <source>
        <dbReference type="ARBA" id="ARBA00004141"/>
    </source>
</evidence>
<feature type="transmembrane region" description="Helical" evidence="6">
    <location>
        <begin position="308"/>
        <end position="326"/>
    </location>
</feature>
<dbReference type="Pfam" id="PF00892">
    <property type="entry name" value="EamA"/>
    <property type="match status" value="2"/>
</dbReference>
<dbReference type="InterPro" id="IPR037185">
    <property type="entry name" value="EmrE-like"/>
</dbReference>
<organism evidence="8 9">
    <name type="scientific">Amborella trichopoda</name>
    <dbReference type="NCBI Taxonomy" id="13333"/>
    <lineage>
        <taxon>Eukaryota</taxon>
        <taxon>Viridiplantae</taxon>
        <taxon>Streptophyta</taxon>
        <taxon>Embryophyta</taxon>
        <taxon>Tracheophyta</taxon>
        <taxon>Spermatophyta</taxon>
        <taxon>Magnoliopsida</taxon>
        <taxon>Amborellales</taxon>
        <taxon>Amborellaceae</taxon>
        <taxon>Amborella</taxon>
    </lineage>
</organism>
<accession>W1PXJ0</accession>
<dbReference type="EMBL" id="KI392591">
    <property type="protein sequence ID" value="ERN12968.1"/>
    <property type="molecule type" value="Genomic_DNA"/>
</dbReference>
<evidence type="ECO:0000256" key="3">
    <source>
        <dbReference type="ARBA" id="ARBA00022692"/>
    </source>
</evidence>
<evidence type="ECO:0000256" key="2">
    <source>
        <dbReference type="ARBA" id="ARBA00007635"/>
    </source>
</evidence>
<evidence type="ECO:0000256" key="4">
    <source>
        <dbReference type="ARBA" id="ARBA00022989"/>
    </source>
</evidence>
<dbReference type="AlphaFoldDB" id="W1PXJ0"/>
<gene>
    <name evidence="8" type="ORF">AMTR_s00040p00029850</name>
</gene>
<comment type="similarity">
    <text evidence="2 6">Belongs to the drug/metabolite transporter (DMT) superfamily. Plant drug/metabolite exporter (P-DME) (TC 2.A.7.4) family.</text>
</comment>
<dbReference type="SUPFAM" id="SSF103481">
    <property type="entry name" value="Multidrug resistance efflux transporter EmrE"/>
    <property type="match status" value="2"/>
</dbReference>
<reference evidence="9" key="1">
    <citation type="journal article" date="2013" name="Science">
        <title>The Amborella genome and the evolution of flowering plants.</title>
        <authorList>
            <consortium name="Amborella Genome Project"/>
        </authorList>
    </citation>
    <scope>NUCLEOTIDE SEQUENCE [LARGE SCALE GENOMIC DNA]</scope>
</reference>
<dbReference type="OMA" id="AFGFCVE"/>
<evidence type="ECO:0000313" key="9">
    <source>
        <dbReference type="Proteomes" id="UP000017836"/>
    </source>
</evidence>